<feature type="domain" description="ABC transmembrane type-1" evidence="13">
    <location>
        <begin position="838"/>
        <end position="1075"/>
    </location>
</feature>
<evidence type="ECO:0000313" key="15">
    <source>
        <dbReference type="Proteomes" id="UP000193498"/>
    </source>
</evidence>
<dbReference type="InterPro" id="IPR027417">
    <property type="entry name" value="P-loop_NTPase"/>
</dbReference>
<evidence type="ECO:0000256" key="8">
    <source>
        <dbReference type="ARBA" id="ARBA00022989"/>
    </source>
</evidence>
<feature type="transmembrane region" description="Helical" evidence="11">
    <location>
        <begin position="89"/>
        <end position="111"/>
    </location>
</feature>
<gene>
    <name evidence="14" type="ORF">K493DRAFT_75635</name>
</gene>
<evidence type="ECO:0000256" key="9">
    <source>
        <dbReference type="ARBA" id="ARBA00023136"/>
    </source>
</evidence>
<dbReference type="GO" id="GO:0016887">
    <property type="term" value="F:ATP hydrolysis activity"/>
    <property type="evidence" value="ECO:0007669"/>
    <property type="project" value="InterPro"/>
</dbReference>
<keyword evidence="15" id="KW-1185">Reference proteome</keyword>
<feature type="compositionally biased region" description="Polar residues" evidence="10">
    <location>
        <begin position="1433"/>
        <end position="1442"/>
    </location>
</feature>
<feature type="transmembrane region" description="Helical" evidence="11">
    <location>
        <begin position="958"/>
        <end position="990"/>
    </location>
</feature>
<feature type="transmembrane region" description="Helical" evidence="11">
    <location>
        <begin position="131"/>
        <end position="151"/>
    </location>
</feature>
<evidence type="ECO:0000256" key="3">
    <source>
        <dbReference type="ARBA" id="ARBA00022448"/>
    </source>
</evidence>
<dbReference type="PROSITE" id="PS50929">
    <property type="entry name" value="ABC_TM1F"/>
    <property type="match status" value="2"/>
</dbReference>
<dbReference type="SUPFAM" id="SSF90123">
    <property type="entry name" value="ABC transporter transmembrane region"/>
    <property type="match status" value="2"/>
</dbReference>
<feature type="region of interest" description="Disordered" evidence="10">
    <location>
        <begin position="639"/>
        <end position="717"/>
    </location>
</feature>
<dbReference type="InterPro" id="IPR003593">
    <property type="entry name" value="AAA+_ATPase"/>
</dbReference>
<protein>
    <submittedName>
        <fullName evidence="14">p-loop containing nucleoside triphosphate hydrolase protein</fullName>
    </submittedName>
</protein>
<evidence type="ECO:0000313" key="14">
    <source>
        <dbReference type="EMBL" id="ORX88735.1"/>
    </source>
</evidence>
<dbReference type="PANTHER" id="PTHR24223">
    <property type="entry name" value="ATP-BINDING CASSETTE SUB-FAMILY C"/>
    <property type="match status" value="1"/>
</dbReference>
<dbReference type="FunFam" id="3.40.50.300:FF:000997">
    <property type="entry name" value="Multidrug resistance-associated protein 1"/>
    <property type="match status" value="1"/>
</dbReference>
<organism evidence="14 15">
    <name type="scientific">Basidiobolus meristosporus CBS 931.73</name>
    <dbReference type="NCBI Taxonomy" id="1314790"/>
    <lineage>
        <taxon>Eukaryota</taxon>
        <taxon>Fungi</taxon>
        <taxon>Fungi incertae sedis</taxon>
        <taxon>Zoopagomycota</taxon>
        <taxon>Entomophthoromycotina</taxon>
        <taxon>Basidiobolomycetes</taxon>
        <taxon>Basidiobolales</taxon>
        <taxon>Basidiobolaceae</taxon>
        <taxon>Basidiobolus</taxon>
    </lineage>
</organism>
<feature type="transmembrane region" description="Helical" evidence="11">
    <location>
        <begin position="315"/>
        <end position="335"/>
    </location>
</feature>
<feature type="transmembrane region" description="Helical" evidence="11">
    <location>
        <begin position="870"/>
        <end position="890"/>
    </location>
</feature>
<keyword evidence="8 11" id="KW-1133">Transmembrane helix</keyword>
<feature type="transmembrane region" description="Helical" evidence="11">
    <location>
        <begin position="1057"/>
        <end position="1079"/>
    </location>
</feature>
<feature type="compositionally biased region" description="Low complexity" evidence="10">
    <location>
        <begin position="1443"/>
        <end position="1454"/>
    </location>
</feature>
<dbReference type="Gene3D" id="1.20.1560.10">
    <property type="entry name" value="ABC transporter type 1, transmembrane domain"/>
    <property type="match status" value="2"/>
</dbReference>
<dbReference type="PANTHER" id="PTHR24223:SF447">
    <property type="entry name" value="MULTIDRUG RESISTANCE-ASSOCIATED PROTEIN 5"/>
    <property type="match status" value="1"/>
</dbReference>
<dbReference type="Proteomes" id="UP000193498">
    <property type="component" value="Unassembled WGS sequence"/>
</dbReference>
<keyword evidence="9 11" id="KW-0472">Membrane</keyword>
<feature type="transmembrane region" description="Helical" evidence="11">
    <location>
        <begin position="826"/>
        <end position="850"/>
    </location>
</feature>
<dbReference type="CDD" id="cd18580">
    <property type="entry name" value="ABC_6TM_ABCC_D2"/>
    <property type="match status" value="1"/>
</dbReference>
<dbReference type="CDD" id="cd03250">
    <property type="entry name" value="ABCC_MRP_domain1"/>
    <property type="match status" value="1"/>
</dbReference>
<dbReference type="FunFam" id="3.40.50.300:FF:000074">
    <property type="entry name" value="Multidrug resistance-associated protein 5 isoform 1"/>
    <property type="match status" value="1"/>
</dbReference>
<keyword evidence="6" id="KW-0547">Nucleotide-binding</keyword>
<keyword evidence="4 11" id="KW-0812">Transmembrane</keyword>
<feature type="transmembrane region" description="Helical" evidence="11">
    <location>
        <begin position="347"/>
        <end position="370"/>
    </location>
</feature>
<dbReference type="InterPro" id="IPR044746">
    <property type="entry name" value="ABCC_6TM_D1"/>
</dbReference>
<evidence type="ECO:0000256" key="11">
    <source>
        <dbReference type="SAM" id="Phobius"/>
    </source>
</evidence>
<sequence>MAKKTGGSGTLELGGSNIISNWFFIWVFRLLARVNTIDAGLELLTLKKTETSKIVGSKLEKNWQKEITRSSIGVPSIRRALFATFRGKYLLIGVYKIFWAAFIYLGAYLFLKRLIQHSTNVLSEEDHSSYVTAHVYAVVLFLSAIFSSICIHQLSAECTRIGVQVRAALMVLIYRKALKLSTVQGGVGDVVNLVAEDCNRIAEACVHFHYLWGTALEILAVIAIAAYELRLAALPAVAILIIFFPIQYALGQLTSRLSTDMARSTTYRVYLMSEILTAIKLIKFHAWEMFFCDRVSKARAQEMVHLRRGLLAKCWSALLIFGTPILLTVICFVMAEKIGSTRELTATLVFTILSTFNTLRYPFVMLPMAVRTTYGAFISFERIDRFLLQPEVKPLSSPEHPPADNRTKIDLQNATFCWTSNSDPTIKDFSLKVKKGEIVAIVGDVGAGKSSLLLAIMGQITKTGGALSIFGSIAYVPFDSWLLNASLRDNILFGSPYDPEKYKMILQVCALSKDLEQLSYGDETEIGEHGFNLTLAQRHRVSLARAAYSSADIVLLDDTLSSMATQTGKHIFNECIRGFMKDKAVVFVTNQPQYLPECDFVVVMKSGMDFVRGTYEELLAQDFNVRSLIGESIEIEDPFSMDDFQPDTRHEQLPPNAKIRQSDDNGEPSAQRSSSENIPSVSFADPRSKAYSSNIPRVKTLGTPGMSGNNSSHLLTTNNTDANELTIHRLIELNARTATRAEATSSADEQTVVKIIERNQLTVIGGGAPLMGQALPNRELNSMAKAIEQNQLTIHSLHHGVGGNSSEVEENETQAQKLSSITKYKYYFQGSPGVTITIAVIVLFFVVHAVRTFSDYWLKLTVDSSDPDLLTYYLPVYAGLGAAFLIGIALRGHIYIWVVIKKTTSYHTRALNAIMQARMSYFDYTPLSRILNVFARHQYLIDDYLTEAALQALQFLPLIFMTLLLIMILVPYSIIAVVLLLILVGFLIWYSRVAEENLKMLEAYSKPQLFAHLSATLEGLSSIRVYKLQTRFDSFNLLKIDVSSKALYAKSIVKAWLSLYIDLTASLFVYIVALLILSVHREGGAVKESKVGLVLTNALQLLVFGQWTVQALRDVHGSMSNVKQLVEFTEDIPSEAALMFKDVRPPENWPQDGQIEYQNVLLRYNRYGVAVLKNVSFKIHAKEKVGIVGRTGSGKSTLLVSLLRIVEAAEGKILVDGLDISTIGLCDLRNKIDVIPQEPVLFVGTIRSNLDPFDRCAENEIWSALEAVHMSEKIKSMPLKLDEQVVENGKNFSLGQRQLLCIARAILTKCKILLLDEATSAIDMQTDQLVQETIKKNFVNYTVLTIAHRLNTIIESDRILVLDEGKVVEFDTPINLLNNPEGFFYSLVKRNGNESLQKLRNMAMTHTTQNPRAQGPSETSSHRKDIIPPSLDVFSQHNNTAPSILSSNTSYISSHNGQDPARPRPEISQRNQSLETMFSSTSGTQPQQHSNAGSSGSKHT</sequence>
<evidence type="ECO:0000259" key="13">
    <source>
        <dbReference type="PROSITE" id="PS50929"/>
    </source>
</evidence>
<dbReference type="GO" id="GO:0005524">
    <property type="term" value="F:ATP binding"/>
    <property type="evidence" value="ECO:0007669"/>
    <property type="project" value="UniProtKB-KW"/>
</dbReference>
<feature type="compositionally biased region" description="Polar residues" evidence="10">
    <location>
        <begin position="668"/>
        <end position="680"/>
    </location>
</feature>
<evidence type="ECO:0000256" key="10">
    <source>
        <dbReference type="SAM" id="MobiDB-lite"/>
    </source>
</evidence>
<feature type="domain" description="ABC transporter" evidence="12">
    <location>
        <begin position="409"/>
        <end position="631"/>
    </location>
</feature>
<dbReference type="InterPro" id="IPR044726">
    <property type="entry name" value="ABCC_6TM_D2"/>
</dbReference>
<dbReference type="PROSITE" id="PS00211">
    <property type="entry name" value="ABC_TRANSPORTER_1"/>
    <property type="match status" value="1"/>
</dbReference>
<dbReference type="CDD" id="cd18579">
    <property type="entry name" value="ABC_6TM_ABCC_D1"/>
    <property type="match status" value="1"/>
</dbReference>
<dbReference type="FunFam" id="1.20.1560.10:FF:000006">
    <property type="entry name" value="ATP-binding cassette, sub-family C (CFTR/MRP), member 9"/>
    <property type="match status" value="1"/>
</dbReference>
<feature type="compositionally biased region" description="Polar residues" evidence="10">
    <location>
        <begin position="1406"/>
        <end position="1419"/>
    </location>
</feature>
<keyword evidence="7" id="KW-0067">ATP-binding</keyword>
<dbReference type="SMART" id="SM00382">
    <property type="entry name" value="AAA"/>
    <property type="match status" value="2"/>
</dbReference>
<keyword evidence="14" id="KW-0378">Hydrolase</keyword>
<dbReference type="Pfam" id="PF00664">
    <property type="entry name" value="ABC_membrane"/>
    <property type="match status" value="2"/>
</dbReference>
<comment type="similarity">
    <text evidence="2">Belongs to the ABC transporter superfamily. ABCC family. Conjugate transporter (TC 3.A.1.208) subfamily.</text>
</comment>
<dbReference type="InterPro" id="IPR003439">
    <property type="entry name" value="ABC_transporter-like_ATP-bd"/>
</dbReference>
<feature type="domain" description="ABC transporter" evidence="12">
    <location>
        <begin position="1155"/>
        <end position="1389"/>
    </location>
</feature>
<dbReference type="Gene3D" id="3.40.50.300">
    <property type="entry name" value="P-loop containing nucleotide triphosphate hydrolases"/>
    <property type="match status" value="2"/>
</dbReference>
<comment type="caution">
    <text evidence="14">The sequence shown here is derived from an EMBL/GenBank/DDBJ whole genome shotgun (WGS) entry which is preliminary data.</text>
</comment>
<feature type="transmembrane region" description="Helical" evidence="11">
    <location>
        <begin position="233"/>
        <end position="251"/>
    </location>
</feature>
<feature type="region of interest" description="Disordered" evidence="10">
    <location>
        <begin position="1406"/>
        <end position="1500"/>
    </location>
</feature>
<feature type="compositionally biased region" description="Polar residues" evidence="10">
    <location>
        <begin position="1468"/>
        <end position="1500"/>
    </location>
</feature>
<evidence type="ECO:0000256" key="7">
    <source>
        <dbReference type="ARBA" id="ARBA00022840"/>
    </source>
</evidence>
<dbReference type="STRING" id="1314790.A0A1Y1XSS4"/>
<feature type="transmembrane region" description="Helical" evidence="11">
    <location>
        <begin position="210"/>
        <end position="227"/>
    </location>
</feature>
<dbReference type="InterPro" id="IPR011527">
    <property type="entry name" value="ABC1_TM_dom"/>
</dbReference>
<evidence type="ECO:0000256" key="6">
    <source>
        <dbReference type="ARBA" id="ARBA00022741"/>
    </source>
</evidence>
<dbReference type="InterPro" id="IPR050173">
    <property type="entry name" value="ABC_transporter_C-like"/>
</dbReference>
<dbReference type="CDD" id="cd03244">
    <property type="entry name" value="ABCC_MRP_domain2"/>
    <property type="match status" value="1"/>
</dbReference>
<dbReference type="InterPro" id="IPR017871">
    <property type="entry name" value="ABC_transporter-like_CS"/>
</dbReference>
<keyword evidence="5" id="KW-0677">Repeat</keyword>
<dbReference type="InterPro" id="IPR036640">
    <property type="entry name" value="ABC1_TM_sf"/>
</dbReference>
<dbReference type="InParanoid" id="A0A1Y1XSS4"/>
<name>A0A1Y1XSS4_9FUNG</name>
<dbReference type="EMBL" id="MCFE01000502">
    <property type="protein sequence ID" value="ORX88735.1"/>
    <property type="molecule type" value="Genomic_DNA"/>
</dbReference>
<dbReference type="SUPFAM" id="SSF52540">
    <property type="entry name" value="P-loop containing nucleoside triphosphate hydrolases"/>
    <property type="match status" value="2"/>
</dbReference>
<evidence type="ECO:0000256" key="4">
    <source>
        <dbReference type="ARBA" id="ARBA00022692"/>
    </source>
</evidence>
<reference evidence="14 15" key="1">
    <citation type="submission" date="2016-07" db="EMBL/GenBank/DDBJ databases">
        <title>Pervasive Adenine N6-methylation of Active Genes in Fungi.</title>
        <authorList>
            <consortium name="DOE Joint Genome Institute"/>
            <person name="Mondo S.J."/>
            <person name="Dannebaum R.O."/>
            <person name="Kuo R.C."/>
            <person name="Labutti K."/>
            <person name="Haridas S."/>
            <person name="Kuo A."/>
            <person name="Salamov A."/>
            <person name="Ahrendt S.R."/>
            <person name="Lipzen A."/>
            <person name="Sullivan W."/>
            <person name="Andreopoulos W.B."/>
            <person name="Clum A."/>
            <person name="Lindquist E."/>
            <person name="Daum C."/>
            <person name="Ramamoorthy G.K."/>
            <person name="Gryganskyi A."/>
            <person name="Culley D."/>
            <person name="Magnuson J.K."/>
            <person name="James T.Y."/>
            <person name="O'Malley M.A."/>
            <person name="Stajich J.E."/>
            <person name="Spatafora J.W."/>
            <person name="Visel A."/>
            <person name="Grigoriev I.V."/>
        </authorList>
    </citation>
    <scope>NUCLEOTIDE SEQUENCE [LARGE SCALE GENOMIC DNA]</scope>
    <source>
        <strain evidence="14 15">CBS 931.73</strain>
    </source>
</reference>
<dbReference type="GO" id="GO:0140359">
    <property type="term" value="F:ABC-type transporter activity"/>
    <property type="evidence" value="ECO:0007669"/>
    <property type="project" value="InterPro"/>
</dbReference>
<dbReference type="Pfam" id="PF00005">
    <property type="entry name" value="ABC_tran"/>
    <property type="match status" value="2"/>
</dbReference>
<feature type="domain" description="ABC transmembrane type-1" evidence="13">
    <location>
        <begin position="100"/>
        <end position="375"/>
    </location>
</feature>
<dbReference type="PROSITE" id="PS50893">
    <property type="entry name" value="ABC_TRANSPORTER_2"/>
    <property type="match status" value="2"/>
</dbReference>
<evidence type="ECO:0000256" key="1">
    <source>
        <dbReference type="ARBA" id="ARBA00004127"/>
    </source>
</evidence>
<accession>A0A1Y1XSS4</accession>
<evidence type="ECO:0000256" key="5">
    <source>
        <dbReference type="ARBA" id="ARBA00022737"/>
    </source>
</evidence>
<dbReference type="GO" id="GO:0012505">
    <property type="term" value="C:endomembrane system"/>
    <property type="evidence" value="ECO:0007669"/>
    <property type="project" value="UniProtKB-SubCell"/>
</dbReference>
<evidence type="ECO:0000256" key="2">
    <source>
        <dbReference type="ARBA" id="ARBA00009726"/>
    </source>
</evidence>
<dbReference type="OrthoDB" id="6500128at2759"/>
<evidence type="ECO:0000259" key="12">
    <source>
        <dbReference type="PROSITE" id="PS50893"/>
    </source>
</evidence>
<keyword evidence="3" id="KW-0813">Transport</keyword>
<comment type="subcellular location">
    <subcellularLocation>
        <location evidence="1">Endomembrane system</location>
        <topology evidence="1">Multi-pass membrane protein</topology>
    </subcellularLocation>
</comment>
<dbReference type="GO" id="GO:0016020">
    <property type="term" value="C:membrane"/>
    <property type="evidence" value="ECO:0007669"/>
    <property type="project" value="InterPro"/>
</dbReference>
<proteinExistence type="inferred from homology"/>